<organism evidence="1 2">
    <name type="scientific">Staphylococcus equorum</name>
    <dbReference type="NCBI Taxonomy" id="246432"/>
    <lineage>
        <taxon>Bacteria</taxon>
        <taxon>Bacillati</taxon>
        <taxon>Bacillota</taxon>
        <taxon>Bacilli</taxon>
        <taxon>Bacillales</taxon>
        <taxon>Staphylococcaceae</taxon>
        <taxon>Staphylococcus</taxon>
    </lineage>
</organism>
<gene>
    <name evidence="1" type="ORF">M4L89_13555</name>
</gene>
<evidence type="ECO:0000313" key="2">
    <source>
        <dbReference type="Proteomes" id="UP001152422"/>
    </source>
</evidence>
<proteinExistence type="predicted"/>
<feature type="non-terminal residue" evidence="1">
    <location>
        <position position="1"/>
    </location>
</feature>
<dbReference type="EMBL" id="JAMBQA010000012">
    <property type="protein sequence ID" value="MDG0847251.1"/>
    <property type="molecule type" value="Genomic_DNA"/>
</dbReference>
<sequence>DITMITIHVFGKDYDILGENLKCVERYGLNHTTLRNRLTKGWTLHEACQVPKGGRLDDFRTEQKLKAINYDTDLGREKYSEEKHRNDRPWLYDGTPQKHNRGKWCKYLMNTSIFPKAVK</sequence>
<dbReference type="RefSeq" id="WP_277583618.1">
    <property type="nucleotide sequence ID" value="NZ_JAMBPY010000015.1"/>
</dbReference>
<protein>
    <submittedName>
        <fullName evidence="1">Uncharacterized protein</fullName>
    </submittedName>
</protein>
<reference evidence="1" key="1">
    <citation type="submission" date="2022-05" db="EMBL/GenBank/DDBJ databases">
        <title>Comparative genomics of Staphylococcus equorum isolates.</title>
        <authorList>
            <person name="Luelf R.H."/>
        </authorList>
    </citation>
    <scope>NUCLEOTIDE SEQUENCE</scope>
    <source>
        <strain evidence="1">TMW 2.2497</strain>
    </source>
</reference>
<dbReference type="InterPro" id="IPR011688">
    <property type="entry name" value="PVL_Orf50"/>
</dbReference>
<dbReference type="Proteomes" id="UP001152422">
    <property type="component" value="Unassembled WGS sequence"/>
</dbReference>
<dbReference type="AlphaFoldDB" id="A0A9X4L5P5"/>
<dbReference type="Pfam" id="PF07768">
    <property type="entry name" value="PVL_ORF50"/>
    <property type="match status" value="1"/>
</dbReference>
<keyword evidence="2" id="KW-1185">Reference proteome</keyword>
<name>A0A9X4L5P5_9STAP</name>
<evidence type="ECO:0000313" key="1">
    <source>
        <dbReference type="EMBL" id="MDG0847251.1"/>
    </source>
</evidence>
<comment type="caution">
    <text evidence="1">The sequence shown here is derived from an EMBL/GenBank/DDBJ whole genome shotgun (WGS) entry which is preliminary data.</text>
</comment>
<accession>A0A9X4L5P5</accession>